<feature type="transmembrane region" description="Helical" evidence="1">
    <location>
        <begin position="60"/>
        <end position="81"/>
    </location>
</feature>
<organism evidence="2 3">
    <name type="scientific">Scophthalmus maximus</name>
    <name type="common">Turbot</name>
    <name type="synonym">Psetta maxima</name>
    <dbReference type="NCBI Taxonomy" id="52904"/>
    <lineage>
        <taxon>Eukaryota</taxon>
        <taxon>Metazoa</taxon>
        <taxon>Chordata</taxon>
        <taxon>Craniata</taxon>
        <taxon>Vertebrata</taxon>
        <taxon>Euteleostomi</taxon>
        <taxon>Actinopterygii</taxon>
        <taxon>Neopterygii</taxon>
        <taxon>Teleostei</taxon>
        <taxon>Neoteleostei</taxon>
        <taxon>Acanthomorphata</taxon>
        <taxon>Carangaria</taxon>
        <taxon>Pleuronectiformes</taxon>
        <taxon>Pleuronectoidei</taxon>
        <taxon>Scophthalmidae</taxon>
        <taxon>Scophthalmus</taxon>
    </lineage>
</organism>
<evidence type="ECO:0000313" key="3">
    <source>
        <dbReference type="Proteomes" id="UP000438429"/>
    </source>
</evidence>
<dbReference type="Proteomes" id="UP000438429">
    <property type="component" value="Unassembled WGS sequence"/>
</dbReference>
<dbReference type="EMBL" id="VEVO01000021">
    <property type="protein sequence ID" value="KAF0024825.1"/>
    <property type="molecule type" value="Genomic_DNA"/>
</dbReference>
<proteinExistence type="predicted"/>
<keyword evidence="1" id="KW-0812">Transmembrane</keyword>
<accession>A0A6A4RXH7</accession>
<dbReference type="AlphaFoldDB" id="A0A6A4RXH7"/>
<comment type="caution">
    <text evidence="2">The sequence shown here is derived from an EMBL/GenBank/DDBJ whole genome shotgun (WGS) entry which is preliminary data.</text>
</comment>
<evidence type="ECO:0000313" key="2">
    <source>
        <dbReference type="EMBL" id="KAF0024825.1"/>
    </source>
</evidence>
<protein>
    <submittedName>
        <fullName evidence="2">Uncharacterized protein</fullName>
    </submittedName>
</protein>
<reference evidence="2 3" key="1">
    <citation type="submission" date="2019-06" db="EMBL/GenBank/DDBJ databases">
        <title>Draft genomes of female and male turbot (Scophthalmus maximus).</title>
        <authorList>
            <person name="Xu H."/>
            <person name="Xu X.-W."/>
            <person name="Shao C."/>
            <person name="Chen S."/>
        </authorList>
    </citation>
    <scope>NUCLEOTIDE SEQUENCE [LARGE SCALE GENOMIC DNA]</scope>
    <source>
        <strain evidence="2">Ysfricsl-2016a</strain>
        <tissue evidence="2">Blood</tissue>
    </source>
</reference>
<evidence type="ECO:0000256" key="1">
    <source>
        <dbReference type="SAM" id="Phobius"/>
    </source>
</evidence>
<keyword evidence="1" id="KW-1133">Transmembrane helix</keyword>
<keyword evidence="1" id="KW-0472">Membrane</keyword>
<gene>
    <name evidence="2" type="ORF">F2P81_023627</name>
</gene>
<sequence>MFDHIMDQRRRHFDCYVAYGVAAADTDWTLPLTSPRLTAAAAAAAASSPDLYCSSVRGSVSIISLLSLLLLLLLLVGDAVLRTGSS</sequence>
<name>A0A6A4RXH7_SCOMX</name>